<sequence>MVVDQMCVISGANATPALLVAKAITNRGKQTTNEKLSGIERSGSTRPKPSDRKSEEKGKRRKEKKECNRGKVGALRENRISQIAPNLGKSGSNLGGVAPGYSLVGIVLDDSAGQGVFSGISRFPFLSSRHCSILTLMGSKDLAVKGIPNIFTVLHIVRSLAICIINKAIVGATVAERLGCSPLTKEDWVQSPFGSLPDFRMWEYCQTMPLIREFSRGSPVYPTLTFGVAPFSPHFTPMNSPDPPC</sequence>
<evidence type="ECO:0000313" key="2">
    <source>
        <dbReference type="EMBL" id="KAJ8885886.1"/>
    </source>
</evidence>
<name>A0ABQ9HND5_9NEOP</name>
<feature type="region of interest" description="Disordered" evidence="1">
    <location>
        <begin position="31"/>
        <end position="71"/>
    </location>
</feature>
<accession>A0ABQ9HND5</accession>
<comment type="caution">
    <text evidence="2">The sequence shown here is derived from an EMBL/GenBank/DDBJ whole genome shotgun (WGS) entry which is preliminary data.</text>
</comment>
<reference evidence="2 3" key="1">
    <citation type="submission" date="2023-02" db="EMBL/GenBank/DDBJ databases">
        <title>LHISI_Scaffold_Assembly.</title>
        <authorList>
            <person name="Stuart O.P."/>
            <person name="Cleave R."/>
            <person name="Magrath M.J.L."/>
            <person name="Mikheyev A.S."/>
        </authorList>
    </citation>
    <scope>NUCLEOTIDE SEQUENCE [LARGE SCALE GENOMIC DNA]</scope>
    <source>
        <strain evidence="2">Daus_M_001</strain>
        <tissue evidence="2">Leg muscle</tissue>
    </source>
</reference>
<evidence type="ECO:0000256" key="1">
    <source>
        <dbReference type="SAM" id="MobiDB-lite"/>
    </source>
</evidence>
<dbReference type="Proteomes" id="UP001159363">
    <property type="component" value="Chromosome X"/>
</dbReference>
<keyword evidence="3" id="KW-1185">Reference proteome</keyword>
<gene>
    <name evidence="2" type="ORF">PR048_012092</name>
</gene>
<feature type="compositionally biased region" description="Basic and acidic residues" evidence="1">
    <location>
        <begin position="48"/>
        <end position="71"/>
    </location>
</feature>
<protein>
    <submittedName>
        <fullName evidence="2">Uncharacterized protein</fullName>
    </submittedName>
</protein>
<dbReference type="EMBL" id="JARBHB010000004">
    <property type="protein sequence ID" value="KAJ8885886.1"/>
    <property type="molecule type" value="Genomic_DNA"/>
</dbReference>
<proteinExistence type="predicted"/>
<evidence type="ECO:0000313" key="3">
    <source>
        <dbReference type="Proteomes" id="UP001159363"/>
    </source>
</evidence>
<organism evidence="2 3">
    <name type="scientific">Dryococelus australis</name>
    <dbReference type="NCBI Taxonomy" id="614101"/>
    <lineage>
        <taxon>Eukaryota</taxon>
        <taxon>Metazoa</taxon>
        <taxon>Ecdysozoa</taxon>
        <taxon>Arthropoda</taxon>
        <taxon>Hexapoda</taxon>
        <taxon>Insecta</taxon>
        <taxon>Pterygota</taxon>
        <taxon>Neoptera</taxon>
        <taxon>Polyneoptera</taxon>
        <taxon>Phasmatodea</taxon>
        <taxon>Verophasmatodea</taxon>
        <taxon>Anareolatae</taxon>
        <taxon>Phasmatidae</taxon>
        <taxon>Eurycanthinae</taxon>
        <taxon>Dryococelus</taxon>
    </lineage>
</organism>